<dbReference type="Proteomes" id="UP000689129">
    <property type="component" value="Unassembled WGS sequence"/>
</dbReference>
<dbReference type="AlphaFoldDB" id="A0A8I2ZBZ2"/>
<reference evidence="3" key="1">
    <citation type="journal article" date="2021" name="Mol. Plant Pathol.">
        <title>A 20-kb lineage-specific genomic region tames virulence in pathogenic amphidiploid Verticillium longisporum.</title>
        <authorList>
            <person name="Harting R."/>
            <person name="Starke J."/>
            <person name="Kusch H."/>
            <person name="Poggeler S."/>
            <person name="Maurus I."/>
            <person name="Schluter R."/>
            <person name="Landesfeind M."/>
            <person name="Bulla I."/>
            <person name="Nowrousian M."/>
            <person name="de Jonge R."/>
            <person name="Stahlhut G."/>
            <person name="Hoff K.J."/>
            <person name="Asshauer K.P."/>
            <person name="Thurmer A."/>
            <person name="Stanke M."/>
            <person name="Daniel R."/>
            <person name="Morgenstern B."/>
            <person name="Thomma B.P.H.J."/>
            <person name="Kronstad J.W."/>
            <person name="Braus-Stromeyer S.A."/>
            <person name="Braus G.H."/>
        </authorList>
    </citation>
    <scope>NUCLEOTIDE SEQUENCE</scope>
    <source>
        <strain evidence="3">Vl32</strain>
    </source>
</reference>
<sequence length="127" mass="13166">MGVDVDEIIAAPDLAALGMDSLMSLSILGTLREQSGLDIPGDLFVLNPSLSQVEKALGCGPKPKVAPVAPKVPSIARPASPPVAPTPRVINTHPGNTTASITKPPPPKEIVDHYPHRKASSTLLQGN</sequence>
<protein>
    <submittedName>
        <fullName evidence="3">Conidial pigment polyketide synthase PfmaE like protein</fullName>
    </submittedName>
</protein>
<evidence type="ECO:0000313" key="4">
    <source>
        <dbReference type="Proteomes" id="UP000689129"/>
    </source>
</evidence>
<dbReference type="EMBL" id="JAEMWZ010000335">
    <property type="protein sequence ID" value="KAG7124162.1"/>
    <property type="molecule type" value="Genomic_DNA"/>
</dbReference>
<evidence type="ECO:0000259" key="2">
    <source>
        <dbReference type="PROSITE" id="PS50075"/>
    </source>
</evidence>
<organism evidence="3 4">
    <name type="scientific">Verticillium longisporum</name>
    <name type="common">Verticillium dahliae var. longisporum</name>
    <dbReference type="NCBI Taxonomy" id="100787"/>
    <lineage>
        <taxon>Eukaryota</taxon>
        <taxon>Fungi</taxon>
        <taxon>Dikarya</taxon>
        <taxon>Ascomycota</taxon>
        <taxon>Pezizomycotina</taxon>
        <taxon>Sordariomycetes</taxon>
        <taxon>Hypocreomycetidae</taxon>
        <taxon>Glomerellales</taxon>
        <taxon>Plectosphaerellaceae</taxon>
        <taxon>Verticillium</taxon>
    </lineage>
</organism>
<gene>
    <name evidence="3" type="ORF">HYQ45_013741</name>
</gene>
<dbReference type="Pfam" id="PF00550">
    <property type="entry name" value="PP-binding"/>
    <property type="match status" value="1"/>
</dbReference>
<feature type="domain" description="Carrier" evidence="2">
    <location>
        <begin position="1"/>
        <end position="61"/>
    </location>
</feature>
<feature type="region of interest" description="Disordered" evidence="1">
    <location>
        <begin position="67"/>
        <end position="127"/>
    </location>
</feature>
<evidence type="ECO:0000313" key="3">
    <source>
        <dbReference type="EMBL" id="KAG7124162.1"/>
    </source>
</evidence>
<proteinExistence type="predicted"/>
<name>A0A8I2ZBZ2_VERLO</name>
<dbReference type="PROSITE" id="PS50075">
    <property type="entry name" value="CARRIER"/>
    <property type="match status" value="1"/>
</dbReference>
<evidence type="ECO:0000256" key="1">
    <source>
        <dbReference type="SAM" id="MobiDB-lite"/>
    </source>
</evidence>
<dbReference type="OrthoDB" id="4509103at2759"/>
<comment type="caution">
    <text evidence="3">The sequence shown here is derived from an EMBL/GenBank/DDBJ whole genome shotgun (WGS) entry which is preliminary data.</text>
</comment>
<accession>A0A8I2ZBZ2</accession>
<dbReference type="InterPro" id="IPR009081">
    <property type="entry name" value="PP-bd_ACP"/>
</dbReference>